<organism evidence="3 4">
    <name type="scientific">Geodia barretti</name>
    <name type="common">Barrett's horny sponge</name>
    <dbReference type="NCBI Taxonomy" id="519541"/>
    <lineage>
        <taxon>Eukaryota</taxon>
        <taxon>Metazoa</taxon>
        <taxon>Porifera</taxon>
        <taxon>Demospongiae</taxon>
        <taxon>Heteroscleromorpha</taxon>
        <taxon>Tetractinellida</taxon>
        <taxon>Astrophorina</taxon>
        <taxon>Geodiidae</taxon>
        <taxon>Geodia</taxon>
    </lineage>
</organism>
<name>A0AA35WB46_GEOBA</name>
<dbReference type="Proteomes" id="UP001174909">
    <property type="component" value="Unassembled WGS sequence"/>
</dbReference>
<keyword evidence="4" id="KW-1185">Reference proteome</keyword>
<evidence type="ECO:0000313" key="3">
    <source>
        <dbReference type="EMBL" id="CAI8008275.1"/>
    </source>
</evidence>
<evidence type="ECO:0008006" key="5">
    <source>
        <dbReference type="Google" id="ProtNLM"/>
    </source>
</evidence>
<keyword evidence="2" id="KW-0472">Membrane</keyword>
<feature type="region of interest" description="Disordered" evidence="1">
    <location>
        <begin position="84"/>
        <end position="116"/>
    </location>
</feature>
<dbReference type="AlphaFoldDB" id="A0AA35WB46"/>
<evidence type="ECO:0000256" key="1">
    <source>
        <dbReference type="SAM" id="MobiDB-lite"/>
    </source>
</evidence>
<accession>A0AA35WB46</accession>
<feature type="transmembrane region" description="Helical" evidence="2">
    <location>
        <begin position="26"/>
        <end position="44"/>
    </location>
</feature>
<feature type="transmembrane region" description="Helical" evidence="2">
    <location>
        <begin position="56"/>
        <end position="76"/>
    </location>
</feature>
<keyword evidence="2" id="KW-1133">Transmembrane helix</keyword>
<evidence type="ECO:0000256" key="2">
    <source>
        <dbReference type="SAM" id="Phobius"/>
    </source>
</evidence>
<keyword evidence="2" id="KW-0812">Transmembrane</keyword>
<proteinExistence type="predicted"/>
<reference evidence="3" key="1">
    <citation type="submission" date="2023-03" db="EMBL/GenBank/DDBJ databases">
        <authorList>
            <person name="Steffen K."/>
            <person name="Cardenas P."/>
        </authorList>
    </citation>
    <scope>NUCLEOTIDE SEQUENCE</scope>
</reference>
<feature type="compositionally biased region" description="Basic and acidic residues" evidence="1">
    <location>
        <begin position="84"/>
        <end position="99"/>
    </location>
</feature>
<comment type="caution">
    <text evidence="3">The sequence shown here is derived from an EMBL/GenBank/DDBJ whole genome shotgun (WGS) entry which is preliminary data.</text>
</comment>
<sequence>MFGPRLGPRIVKYARALYRLHFDSRVNVFIKFLIPLAVGYAIFWKDFIPDWIPYGLGRYDDLVILGLAIWLFWNLCPREVVREHLGDPPGPRPEDRDPDSVVDGQARPPGSSEDAD</sequence>
<dbReference type="EMBL" id="CASHTH010000828">
    <property type="protein sequence ID" value="CAI8008275.1"/>
    <property type="molecule type" value="Genomic_DNA"/>
</dbReference>
<protein>
    <recommendedName>
        <fullName evidence="5">DUF1232 domain-containing protein</fullName>
    </recommendedName>
</protein>
<evidence type="ECO:0000313" key="4">
    <source>
        <dbReference type="Proteomes" id="UP001174909"/>
    </source>
</evidence>
<gene>
    <name evidence="3" type="ORF">GBAR_LOCUS5674</name>
</gene>